<keyword evidence="11" id="KW-1185">Reference proteome</keyword>
<feature type="coiled-coil region" evidence="8">
    <location>
        <begin position="112"/>
        <end position="139"/>
    </location>
</feature>
<proteinExistence type="inferred from homology"/>
<dbReference type="CDD" id="cd06261">
    <property type="entry name" value="TM_PBP2"/>
    <property type="match status" value="1"/>
</dbReference>
<feature type="transmembrane region" description="Helical" evidence="7">
    <location>
        <begin position="43"/>
        <end position="62"/>
    </location>
</feature>
<evidence type="ECO:0000256" key="6">
    <source>
        <dbReference type="ARBA" id="ARBA00023136"/>
    </source>
</evidence>
<gene>
    <name evidence="10" type="ORF">ACFSW8_04630</name>
</gene>
<comment type="similarity">
    <text evidence="7">Belongs to the binding-protein-dependent transport system permease family.</text>
</comment>
<evidence type="ECO:0000256" key="4">
    <source>
        <dbReference type="ARBA" id="ARBA00022692"/>
    </source>
</evidence>
<feature type="transmembrane region" description="Helical" evidence="7">
    <location>
        <begin position="448"/>
        <end position="475"/>
    </location>
</feature>
<keyword evidence="6 7" id="KW-0472">Membrane</keyword>
<accession>A0ABW4Z9D5</accession>
<comment type="subcellular location">
    <subcellularLocation>
        <location evidence="1 7">Cell membrane</location>
        <topology evidence="1 7">Multi-pass membrane protein</topology>
    </subcellularLocation>
</comment>
<feature type="transmembrane region" description="Helical" evidence="7">
    <location>
        <begin position="502"/>
        <end position="520"/>
    </location>
</feature>
<comment type="caution">
    <text evidence="10">The sequence shown here is derived from an EMBL/GenBank/DDBJ whole genome shotgun (WGS) entry which is preliminary data.</text>
</comment>
<dbReference type="PANTHER" id="PTHR30151:SF7">
    <property type="entry name" value="NITRATE IMPORT PERMEASE PROTEIN NRTB"/>
    <property type="match status" value="1"/>
</dbReference>
<dbReference type="Gene3D" id="1.10.3720.10">
    <property type="entry name" value="MetI-like"/>
    <property type="match status" value="1"/>
</dbReference>
<dbReference type="Pfam" id="PF00528">
    <property type="entry name" value="BPD_transp_1"/>
    <property type="match status" value="1"/>
</dbReference>
<evidence type="ECO:0000256" key="5">
    <source>
        <dbReference type="ARBA" id="ARBA00022989"/>
    </source>
</evidence>
<sequence length="539" mass="59042">MKFLTKIKYSLLKLIDLTGLTFLAPVVRLCYGEEPKVQLQKIGQWILVPVFGVIAFLILWHVTSGSIQTKSGTLPNPSQTWSGYKAIDTHAEREQMKKVAYELTGEERESRLAASEQKLEAVKVKVADANAAVTEAKEAVDAETQALIEPLDKDYKAKKEEYKVAAAERKEALIAKADQLPAGDAAAYDAYLKEVVAAEELYNAEKEELSALKKEIDKIREVKSPAVASALLEQTLAAEEEQFLKKQIELLGDRNKAIQIESATGKISESNQEFLGLTGKAAYDKARSIAKAESRLGKMEESEYAQPATIWYQVKRSILCVFTGFIIGTAIAIPIGILCGLNSTFMAAMTPFIAIFKPVSPIVWLPIALIIVSGLIPDPDNNPFIEFLWDLPFLGEYKINPAFIASAVTVALCSLWATLANTALGVASIDKDHMNVARVLKLGFFSRLFKIVIPSALPLIFAGLRISLGVGWMVLIAAELLSSSEGIGKFVWDQFNNGASDSLAKMMVVVFLVGIIGLILDRIMIVFQRMVTFEGSVSV</sequence>
<feature type="transmembrane region" description="Helical" evidence="7">
    <location>
        <begin position="321"/>
        <end position="341"/>
    </location>
</feature>
<dbReference type="PROSITE" id="PS50928">
    <property type="entry name" value="ABC_TM1"/>
    <property type="match status" value="1"/>
</dbReference>
<evidence type="ECO:0000313" key="10">
    <source>
        <dbReference type="EMBL" id="MFD2158176.1"/>
    </source>
</evidence>
<organism evidence="10 11">
    <name type="scientific">Rubritalea tangerina</name>
    <dbReference type="NCBI Taxonomy" id="430798"/>
    <lineage>
        <taxon>Bacteria</taxon>
        <taxon>Pseudomonadati</taxon>
        <taxon>Verrucomicrobiota</taxon>
        <taxon>Verrucomicrobiia</taxon>
        <taxon>Verrucomicrobiales</taxon>
        <taxon>Rubritaleaceae</taxon>
        <taxon>Rubritalea</taxon>
    </lineage>
</organism>
<evidence type="ECO:0000256" key="1">
    <source>
        <dbReference type="ARBA" id="ARBA00004651"/>
    </source>
</evidence>
<evidence type="ECO:0000256" key="3">
    <source>
        <dbReference type="ARBA" id="ARBA00022475"/>
    </source>
</evidence>
<dbReference type="SUPFAM" id="SSF161098">
    <property type="entry name" value="MetI-like"/>
    <property type="match status" value="1"/>
</dbReference>
<dbReference type="InterPro" id="IPR000515">
    <property type="entry name" value="MetI-like"/>
</dbReference>
<keyword evidence="8" id="KW-0175">Coiled coil</keyword>
<protein>
    <submittedName>
        <fullName evidence="10">ABC transporter permease subunit</fullName>
    </submittedName>
</protein>
<feature type="domain" description="ABC transmembrane type-1" evidence="9">
    <location>
        <begin position="314"/>
        <end position="524"/>
    </location>
</feature>
<keyword evidence="3" id="KW-1003">Cell membrane</keyword>
<feature type="transmembrane region" description="Helical" evidence="7">
    <location>
        <begin position="353"/>
        <end position="376"/>
    </location>
</feature>
<dbReference type="InterPro" id="IPR035906">
    <property type="entry name" value="MetI-like_sf"/>
</dbReference>
<feature type="transmembrane region" description="Helical" evidence="7">
    <location>
        <begin position="402"/>
        <end position="427"/>
    </location>
</feature>
<feature type="coiled-coil region" evidence="8">
    <location>
        <begin position="188"/>
        <end position="222"/>
    </location>
</feature>
<evidence type="ECO:0000256" key="8">
    <source>
        <dbReference type="SAM" id="Coils"/>
    </source>
</evidence>
<name>A0ABW4Z9D5_9BACT</name>
<evidence type="ECO:0000256" key="7">
    <source>
        <dbReference type="RuleBase" id="RU363032"/>
    </source>
</evidence>
<keyword evidence="5 7" id="KW-1133">Transmembrane helix</keyword>
<dbReference type="PANTHER" id="PTHR30151">
    <property type="entry name" value="ALKANE SULFONATE ABC TRANSPORTER-RELATED, MEMBRANE SUBUNIT"/>
    <property type="match status" value="1"/>
</dbReference>
<evidence type="ECO:0000256" key="2">
    <source>
        <dbReference type="ARBA" id="ARBA00022448"/>
    </source>
</evidence>
<evidence type="ECO:0000313" key="11">
    <source>
        <dbReference type="Proteomes" id="UP001597389"/>
    </source>
</evidence>
<dbReference type="EMBL" id="JBHUJB010000021">
    <property type="protein sequence ID" value="MFD2158176.1"/>
    <property type="molecule type" value="Genomic_DNA"/>
</dbReference>
<dbReference type="Proteomes" id="UP001597389">
    <property type="component" value="Unassembled WGS sequence"/>
</dbReference>
<reference evidence="11" key="1">
    <citation type="journal article" date="2019" name="Int. J. Syst. Evol. Microbiol.">
        <title>The Global Catalogue of Microorganisms (GCM) 10K type strain sequencing project: providing services to taxonomists for standard genome sequencing and annotation.</title>
        <authorList>
            <consortium name="The Broad Institute Genomics Platform"/>
            <consortium name="The Broad Institute Genome Sequencing Center for Infectious Disease"/>
            <person name="Wu L."/>
            <person name="Ma J."/>
        </authorList>
    </citation>
    <scope>NUCLEOTIDE SEQUENCE [LARGE SCALE GENOMIC DNA]</scope>
    <source>
        <strain evidence="11">CCUG 57942</strain>
    </source>
</reference>
<keyword evidence="2 7" id="KW-0813">Transport</keyword>
<keyword evidence="4 7" id="KW-0812">Transmembrane</keyword>
<evidence type="ECO:0000259" key="9">
    <source>
        <dbReference type="PROSITE" id="PS50928"/>
    </source>
</evidence>